<keyword evidence="3" id="KW-1185">Reference proteome</keyword>
<proteinExistence type="predicted"/>
<organism evidence="2 3">
    <name type="scientific">Trametes cubensis</name>
    <dbReference type="NCBI Taxonomy" id="1111947"/>
    <lineage>
        <taxon>Eukaryota</taxon>
        <taxon>Fungi</taxon>
        <taxon>Dikarya</taxon>
        <taxon>Basidiomycota</taxon>
        <taxon>Agaricomycotina</taxon>
        <taxon>Agaricomycetes</taxon>
        <taxon>Polyporales</taxon>
        <taxon>Polyporaceae</taxon>
        <taxon>Trametes</taxon>
    </lineage>
</organism>
<reference evidence="2" key="1">
    <citation type="submission" date="2022-11" db="EMBL/GenBank/DDBJ databases">
        <title>Genome Sequence of Cubamyces cubensis.</title>
        <authorList>
            <person name="Buettner E."/>
        </authorList>
    </citation>
    <scope>NUCLEOTIDE SEQUENCE</scope>
    <source>
        <strain evidence="2">MPL-01</strain>
    </source>
</reference>
<dbReference type="Proteomes" id="UP001215151">
    <property type="component" value="Unassembled WGS sequence"/>
</dbReference>
<evidence type="ECO:0000313" key="3">
    <source>
        <dbReference type="Proteomes" id="UP001215151"/>
    </source>
</evidence>
<feature type="transmembrane region" description="Helical" evidence="1">
    <location>
        <begin position="12"/>
        <end position="35"/>
    </location>
</feature>
<evidence type="ECO:0008006" key="4">
    <source>
        <dbReference type="Google" id="ProtNLM"/>
    </source>
</evidence>
<sequence>MSDISSSSCRVYLVVASFCYAFFGWQHVLLGLGWLNQPWPHFAPPMAFLLTYILAVVLCLAVSAMAGWHLYMVAGGETSVETQDHEHYRKIAKQRGETFVNCYDLGWRKNLELFFNIGPNGYPTYTLLLPLRIEPYTDGRAWARRPGVEQHLGVRPGEELTDEDDEN</sequence>
<accession>A0AAD7X5A3</accession>
<evidence type="ECO:0000256" key="1">
    <source>
        <dbReference type="SAM" id="Phobius"/>
    </source>
</evidence>
<comment type="caution">
    <text evidence="2">The sequence shown here is derived from an EMBL/GenBank/DDBJ whole genome shotgun (WGS) entry which is preliminary data.</text>
</comment>
<dbReference type="PANTHER" id="PTHR12246">
    <property type="entry name" value="PALMITOYLTRANSFERASE ZDHHC16"/>
    <property type="match status" value="1"/>
</dbReference>
<evidence type="ECO:0000313" key="2">
    <source>
        <dbReference type="EMBL" id="KAJ8455160.1"/>
    </source>
</evidence>
<gene>
    <name evidence="2" type="ORF">ONZ51_g12603</name>
</gene>
<keyword evidence="1" id="KW-1133">Transmembrane helix</keyword>
<protein>
    <recommendedName>
        <fullName evidence="4">Protein S-acyltransferase</fullName>
    </recommendedName>
</protein>
<dbReference type="EMBL" id="JAPEVG010000814">
    <property type="protein sequence ID" value="KAJ8455160.1"/>
    <property type="molecule type" value="Genomic_DNA"/>
</dbReference>
<dbReference type="GO" id="GO:0016409">
    <property type="term" value="F:palmitoyltransferase activity"/>
    <property type="evidence" value="ECO:0007669"/>
    <property type="project" value="InterPro"/>
</dbReference>
<dbReference type="InterPro" id="IPR039859">
    <property type="entry name" value="PFA4/ZDH16/20/ERF2-like"/>
</dbReference>
<name>A0AAD7X5A3_9APHY</name>
<keyword evidence="1" id="KW-0812">Transmembrane</keyword>
<keyword evidence="1" id="KW-0472">Membrane</keyword>
<feature type="transmembrane region" description="Helical" evidence="1">
    <location>
        <begin position="47"/>
        <end position="71"/>
    </location>
</feature>
<dbReference type="AlphaFoldDB" id="A0AAD7X5A3"/>